<sequence length="310" mass="35432">MLQLGFNSAILADFGLEHILQFANNHGFSCVEVMCWPVDNADQRRYAGVSHIDVTDLSKKKMAEIRFTLEETKVFISALGYYPNPLDPDPLKSEFYVEHLKTVIRAAAKLNIPTVTTFIGRDPSRGIQENLRVFADVWPGVVKVAEECNVKLAIENCPMFFTDDEWPGGKNLAISPAVWDRMFEIIPSPIFGLNYDPSHMIWQMMDEVKPIYAYKERLHHIHLKDAKVYKEKLDRVGIMANPLEYHSPKLPGLGDVNWRSFFAALTDVRYRGPVVIEVEDKAYESNLEDVRTAILTSRNYVRQFLGDSDC</sequence>
<evidence type="ECO:0000313" key="3">
    <source>
        <dbReference type="Proteomes" id="UP000245880"/>
    </source>
</evidence>
<dbReference type="AlphaFoldDB" id="A0A316ANA7"/>
<dbReference type="Pfam" id="PF01261">
    <property type="entry name" value="AP_endonuc_2"/>
    <property type="match status" value="1"/>
</dbReference>
<organism evidence="2 3">
    <name type="scientific">Dyadobacter jejuensis</name>
    <dbReference type="NCBI Taxonomy" id="1082580"/>
    <lineage>
        <taxon>Bacteria</taxon>
        <taxon>Pseudomonadati</taxon>
        <taxon>Bacteroidota</taxon>
        <taxon>Cytophagia</taxon>
        <taxon>Cytophagales</taxon>
        <taxon>Spirosomataceae</taxon>
        <taxon>Dyadobacter</taxon>
    </lineage>
</organism>
<dbReference type="EMBL" id="QGDT01000003">
    <property type="protein sequence ID" value="PWJ59022.1"/>
    <property type="molecule type" value="Genomic_DNA"/>
</dbReference>
<gene>
    <name evidence="2" type="ORF">CLV98_103395</name>
</gene>
<evidence type="ECO:0000313" key="2">
    <source>
        <dbReference type="EMBL" id="PWJ59022.1"/>
    </source>
</evidence>
<dbReference type="PANTHER" id="PTHR12110">
    <property type="entry name" value="HYDROXYPYRUVATE ISOMERASE"/>
    <property type="match status" value="1"/>
</dbReference>
<dbReference type="Proteomes" id="UP000245880">
    <property type="component" value="Unassembled WGS sequence"/>
</dbReference>
<accession>A0A316ANA7</accession>
<dbReference type="RefSeq" id="WP_109673927.1">
    <property type="nucleotide sequence ID" value="NZ_QGDT01000003.1"/>
</dbReference>
<dbReference type="Gene3D" id="3.20.20.150">
    <property type="entry name" value="Divalent-metal-dependent TIM barrel enzymes"/>
    <property type="match status" value="1"/>
</dbReference>
<keyword evidence="2" id="KW-0413">Isomerase</keyword>
<keyword evidence="3" id="KW-1185">Reference proteome</keyword>
<protein>
    <submittedName>
        <fullName evidence="2">Sugar phosphate isomerase/epimerase</fullName>
    </submittedName>
</protein>
<proteinExistence type="predicted"/>
<comment type="caution">
    <text evidence="2">The sequence shown here is derived from an EMBL/GenBank/DDBJ whole genome shotgun (WGS) entry which is preliminary data.</text>
</comment>
<feature type="domain" description="Xylose isomerase-like TIM barrel" evidence="1">
    <location>
        <begin position="21"/>
        <end position="286"/>
    </location>
</feature>
<dbReference type="InterPro" id="IPR013022">
    <property type="entry name" value="Xyl_isomerase-like_TIM-brl"/>
</dbReference>
<name>A0A316ANA7_9BACT</name>
<reference evidence="2 3" key="1">
    <citation type="submission" date="2018-03" db="EMBL/GenBank/DDBJ databases">
        <title>Genomic Encyclopedia of Archaeal and Bacterial Type Strains, Phase II (KMG-II): from individual species to whole genera.</title>
        <authorList>
            <person name="Goeker M."/>
        </authorList>
    </citation>
    <scope>NUCLEOTIDE SEQUENCE [LARGE SCALE GENOMIC DNA]</scope>
    <source>
        <strain evidence="2 3">DSM 100346</strain>
    </source>
</reference>
<dbReference type="PANTHER" id="PTHR12110:SF21">
    <property type="entry name" value="XYLOSE ISOMERASE-LIKE TIM BARREL DOMAIN-CONTAINING PROTEIN"/>
    <property type="match status" value="1"/>
</dbReference>
<dbReference type="OrthoDB" id="9779184at2"/>
<dbReference type="GO" id="GO:0016853">
    <property type="term" value="F:isomerase activity"/>
    <property type="evidence" value="ECO:0007669"/>
    <property type="project" value="UniProtKB-KW"/>
</dbReference>
<dbReference type="SUPFAM" id="SSF51658">
    <property type="entry name" value="Xylose isomerase-like"/>
    <property type="match status" value="1"/>
</dbReference>
<evidence type="ECO:0000259" key="1">
    <source>
        <dbReference type="Pfam" id="PF01261"/>
    </source>
</evidence>
<dbReference type="InterPro" id="IPR050312">
    <property type="entry name" value="IolE/XylAMocC-like"/>
</dbReference>
<dbReference type="InterPro" id="IPR036237">
    <property type="entry name" value="Xyl_isomerase-like_sf"/>
</dbReference>